<keyword evidence="4" id="KW-1185">Reference proteome</keyword>
<comment type="caution">
    <text evidence="3">The sequence shown here is derived from an EMBL/GenBank/DDBJ whole genome shotgun (WGS) entry which is preliminary data.</text>
</comment>
<evidence type="ECO:0000256" key="1">
    <source>
        <dbReference type="SAM" id="MobiDB-lite"/>
    </source>
</evidence>
<accession>A0ABP2KAV0</accession>
<evidence type="ECO:0000259" key="2">
    <source>
        <dbReference type="Pfam" id="PF14690"/>
    </source>
</evidence>
<proteinExistence type="predicted"/>
<organism evidence="3 4">
    <name type="scientific">Cutibacterium modestum HL044PA1</name>
    <dbReference type="NCBI Taxonomy" id="765109"/>
    <lineage>
        <taxon>Bacteria</taxon>
        <taxon>Bacillati</taxon>
        <taxon>Actinomycetota</taxon>
        <taxon>Actinomycetes</taxon>
        <taxon>Propionibacteriales</taxon>
        <taxon>Propionibacteriaceae</taxon>
        <taxon>Cutibacterium</taxon>
        <taxon>Cutibacterium modestum</taxon>
    </lineage>
</organism>
<protein>
    <submittedName>
        <fullName evidence="3">IS1096, TnpA protein</fullName>
    </submittedName>
</protein>
<name>A0ABP2KAV0_9ACTN</name>
<evidence type="ECO:0000313" key="3">
    <source>
        <dbReference type="EMBL" id="EFS91959.1"/>
    </source>
</evidence>
<dbReference type="EMBL" id="ADZU01000030">
    <property type="protein sequence ID" value="EFS91959.1"/>
    <property type="molecule type" value="Genomic_DNA"/>
</dbReference>
<reference evidence="3" key="1">
    <citation type="submission" date="2010-08" db="EMBL/GenBank/DDBJ databases">
        <authorList>
            <person name="Weinstock G."/>
            <person name="Sodergren E."/>
            <person name="Clifton S."/>
            <person name="Fulton L."/>
            <person name="Fulton B."/>
            <person name="Courtney L."/>
            <person name="Fronick C."/>
            <person name="Harrison M."/>
            <person name="Strong C."/>
            <person name="Farmer C."/>
            <person name="Delahaunty K."/>
            <person name="Markovic C."/>
            <person name="Hall O."/>
            <person name="Minx P."/>
            <person name="Tomlinson C."/>
            <person name="Mitreva M."/>
            <person name="Hou S."/>
            <person name="Chen J."/>
            <person name="Wollam A."/>
            <person name="Pepin K.H."/>
            <person name="Johnson M."/>
            <person name="Bhonagiri V."/>
            <person name="Zhang X."/>
            <person name="Suruliraj S."/>
            <person name="Warren W."/>
            <person name="Chinwalla A."/>
            <person name="Mardis E.R."/>
            <person name="Wilson R.K."/>
        </authorList>
    </citation>
    <scope>NUCLEOTIDE SEQUENCE [LARGE SCALE GENOMIC DNA]</scope>
    <source>
        <strain evidence="3">HL044PA1</strain>
    </source>
</reference>
<sequence>MDHATFTTPDLTTFCRLDDLGLTLTGQHFEPELAALLCRPTEPNDWCHRCGCPGQLRDSGVRKLAHVPFGWRPTILQVRLRRYQCTDCGMCGVRTCRARRSRARACHKEHCGERYHLFMSRITTALRVAWNTANEVVLTEGRRVLIDRPAASIMSPSSGSTSMTGGISAAATSTSQWSST</sequence>
<dbReference type="InterPro" id="IPR029261">
    <property type="entry name" value="Transposase_Znf"/>
</dbReference>
<feature type="region of interest" description="Disordered" evidence="1">
    <location>
        <begin position="155"/>
        <end position="180"/>
    </location>
</feature>
<evidence type="ECO:0000313" key="4">
    <source>
        <dbReference type="Proteomes" id="UP000003179"/>
    </source>
</evidence>
<dbReference type="Pfam" id="PF14690">
    <property type="entry name" value="Zn_ribbon_ISL3"/>
    <property type="match status" value="1"/>
</dbReference>
<gene>
    <name evidence="3" type="ORF">HMPREF9607_01825</name>
</gene>
<dbReference type="Proteomes" id="UP000003179">
    <property type="component" value="Unassembled WGS sequence"/>
</dbReference>
<feature type="domain" description="Transposase IS204/IS1001/IS1096/IS1165 zinc-finger" evidence="2">
    <location>
        <begin position="46"/>
        <end position="88"/>
    </location>
</feature>